<dbReference type="EnsemblPlants" id="AET2Gv21059200.4">
    <property type="protein sequence ID" value="AET2Gv21059200.4"/>
    <property type="gene ID" value="AET2Gv21059200"/>
</dbReference>
<organism evidence="2 3">
    <name type="scientific">Aegilops tauschii subsp. strangulata</name>
    <name type="common">Goatgrass</name>
    <dbReference type="NCBI Taxonomy" id="200361"/>
    <lineage>
        <taxon>Eukaryota</taxon>
        <taxon>Viridiplantae</taxon>
        <taxon>Streptophyta</taxon>
        <taxon>Embryophyta</taxon>
        <taxon>Tracheophyta</taxon>
        <taxon>Spermatophyta</taxon>
        <taxon>Magnoliopsida</taxon>
        <taxon>Liliopsida</taxon>
        <taxon>Poales</taxon>
        <taxon>Poaceae</taxon>
        <taxon>BOP clade</taxon>
        <taxon>Pooideae</taxon>
        <taxon>Triticodae</taxon>
        <taxon>Triticeae</taxon>
        <taxon>Triticinae</taxon>
        <taxon>Aegilops</taxon>
    </lineage>
</organism>
<protein>
    <submittedName>
        <fullName evidence="2">Uncharacterized protein</fullName>
    </submittedName>
</protein>
<name>A0A453D215_AEGTS</name>
<reference evidence="3" key="1">
    <citation type="journal article" date="2014" name="Science">
        <title>Ancient hybridizations among the ancestral genomes of bread wheat.</title>
        <authorList>
            <consortium name="International Wheat Genome Sequencing Consortium,"/>
            <person name="Marcussen T."/>
            <person name="Sandve S.R."/>
            <person name="Heier L."/>
            <person name="Spannagl M."/>
            <person name="Pfeifer M."/>
            <person name="Jakobsen K.S."/>
            <person name="Wulff B.B."/>
            <person name="Steuernagel B."/>
            <person name="Mayer K.F."/>
            <person name="Olsen O.A."/>
        </authorList>
    </citation>
    <scope>NUCLEOTIDE SEQUENCE [LARGE SCALE GENOMIC DNA]</scope>
    <source>
        <strain evidence="3">cv. AL8/78</strain>
    </source>
</reference>
<evidence type="ECO:0000313" key="3">
    <source>
        <dbReference type="Proteomes" id="UP000015105"/>
    </source>
</evidence>
<dbReference type="Proteomes" id="UP000015105">
    <property type="component" value="Chromosome 2D"/>
</dbReference>
<reference evidence="2" key="4">
    <citation type="submission" date="2019-03" db="UniProtKB">
        <authorList>
            <consortium name="EnsemblPlants"/>
        </authorList>
    </citation>
    <scope>IDENTIFICATION</scope>
</reference>
<feature type="region of interest" description="Disordered" evidence="1">
    <location>
        <begin position="17"/>
        <end position="37"/>
    </location>
</feature>
<keyword evidence="3" id="KW-1185">Reference proteome</keyword>
<dbReference type="Gramene" id="AET2Gv21059200.4">
    <property type="protein sequence ID" value="AET2Gv21059200.4"/>
    <property type="gene ID" value="AET2Gv21059200"/>
</dbReference>
<evidence type="ECO:0000313" key="2">
    <source>
        <dbReference type="EnsemblPlants" id="AET2Gv21059200.4"/>
    </source>
</evidence>
<accession>A0A453D215</accession>
<feature type="compositionally biased region" description="Basic and acidic residues" evidence="1">
    <location>
        <begin position="17"/>
        <end position="30"/>
    </location>
</feature>
<reference evidence="3" key="2">
    <citation type="journal article" date="2017" name="Nat. Plants">
        <title>The Aegilops tauschii genome reveals multiple impacts of transposons.</title>
        <authorList>
            <person name="Zhao G."/>
            <person name="Zou C."/>
            <person name="Li K."/>
            <person name="Wang K."/>
            <person name="Li T."/>
            <person name="Gao L."/>
            <person name="Zhang X."/>
            <person name="Wang H."/>
            <person name="Yang Z."/>
            <person name="Liu X."/>
            <person name="Jiang W."/>
            <person name="Mao L."/>
            <person name="Kong X."/>
            <person name="Jiao Y."/>
            <person name="Jia J."/>
        </authorList>
    </citation>
    <scope>NUCLEOTIDE SEQUENCE [LARGE SCALE GENOMIC DNA]</scope>
    <source>
        <strain evidence="3">cv. AL8/78</strain>
    </source>
</reference>
<sequence length="72" mass="8175">GWPVPLLLVSPSHFTDATRTERGRDSHGDLELSSTPDSVQWWPGVWLPRPLRLPRLFPTGCVSWAGFVLLYF</sequence>
<reference evidence="2" key="5">
    <citation type="journal article" date="2021" name="G3 (Bethesda)">
        <title>Aegilops tauschii genome assembly Aet v5.0 features greater sequence contiguity and improved annotation.</title>
        <authorList>
            <person name="Wang L."/>
            <person name="Zhu T."/>
            <person name="Rodriguez J.C."/>
            <person name="Deal K.R."/>
            <person name="Dubcovsky J."/>
            <person name="McGuire P.E."/>
            <person name="Lux T."/>
            <person name="Spannagl M."/>
            <person name="Mayer K.F.X."/>
            <person name="Baldrich P."/>
            <person name="Meyers B.C."/>
            <person name="Huo N."/>
            <person name="Gu Y.Q."/>
            <person name="Zhou H."/>
            <person name="Devos K.M."/>
            <person name="Bennetzen J.L."/>
            <person name="Unver T."/>
            <person name="Budak H."/>
            <person name="Gulick P.J."/>
            <person name="Galiba G."/>
            <person name="Kalapos B."/>
            <person name="Nelson D.R."/>
            <person name="Li P."/>
            <person name="You F.M."/>
            <person name="Luo M.C."/>
            <person name="Dvorak J."/>
        </authorList>
    </citation>
    <scope>NUCLEOTIDE SEQUENCE [LARGE SCALE GENOMIC DNA]</scope>
    <source>
        <strain evidence="2">cv. AL8/78</strain>
    </source>
</reference>
<reference evidence="2" key="3">
    <citation type="journal article" date="2017" name="Nature">
        <title>Genome sequence of the progenitor of the wheat D genome Aegilops tauschii.</title>
        <authorList>
            <person name="Luo M.C."/>
            <person name="Gu Y.Q."/>
            <person name="Puiu D."/>
            <person name="Wang H."/>
            <person name="Twardziok S.O."/>
            <person name="Deal K.R."/>
            <person name="Huo N."/>
            <person name="Zhu T."/>
            <person name="Wang L."/>
            <person name="Wang Y."/>
            <person name="McGuire P.E."/>
            <person name="Liu S."/>
            <person name="Long H."/>
            <person name="Ramasamy R.K."/>
            <person name="Rodriguez J.C."/>
            <person name="Van S.L."/>
            <person name="Yuan L."/>
            <person name="Wang Z."/>
            <person name="Xia Z."/>
            <person name="Xiao L."/>
            <person name="Anderson O.D."/>
            <person name="Ouyang S."/>
            <person name="Liang Y."/>
            <person name="Zimin A.V."/>
            <person name="Pertea G."/>
            <person name="Qi P."/>
            <person name="Bennetzen J.L."/>
            <person name="Dai X."/>
            <person name="Dawson M.W."/>
            <person name="Muller H.G."/>
            <person name="Kugler K."/>
            <person name="Rivarola-Duarte L."/>
            <person name="Spannagl M."/>
            <person name="Mayer K.F.X."/>
            <person name="Lu F.H."/>
            <person name="Bevan M.W."/>
            <person name="Leroy P."/>
            <person name="Li P."/>
            <person name="You F.M."/>
            <person name="Sun Q."/>
            <person name="Liu Z."/>
            <person name="Lyons E."/>
            <person name="Wicker T."/>
            <person name="Salzberg S.L."/>
            <person name="Devos K.M."/>
            <person name="Dvorak J."/>
        </authorList>
    </citation>
    <scope>NUCLEOTIDE SEQUENCE [LARGE SCALE GENOMIC DNA]</scope>
    <source>
        <strain evidence="2">cv. AL8/78</strain>
    </source>
</reference>
<evidence type="ECO:0000256" key="1">
    <source>
        <dbReference type="SAM" id="MobiDB-lite"/>
    </source>
</evidence>
<proteinExistence type="predicted"/>
<dbReference type="AlphaFoldDB" id="A0A453D215"/>